<name>A0A6G0TJ03_APHGL</name>
<dbReference type="Proteomes" id="UP000475862">
    <property type="component" value="Unassembled WGS sequence"/>
</dbReference>
<proteinExistence type="predicted"/>
<organism evidence="1 2">
    <name type="scientific">Aphis glycines</name>
    <name type="common">Soybean aphid</name>
    <dbReference type="NCBI Taxonomy" id="307491"/>
    <lineage>
        <taxon>Eukaryota</taxon>
        <taxon>Metazoa</taxon>
        <taxon>Ecdysozoa</taxon>
        <taxon>Arthropoda</taxon>
        <taxon>Hexapoda</taxon>
        <taxon>Insecta</taxon>
        <taxon>Pterygota</taxon>
        <taxon>Neoptera</taxon>
        <taxon>Paraneoptera</taxon>
        <taxon>Hemiptera</taxon>
        <taxon>Sternorrhyncha</taxon>
        <taxon>Aphidomorpha</taxon>
        <taxon>Aphidoidea</taxon>
        <taxon>Aphididae</taxon>
        <taxon>Aphidini</taxon>
        <taxon>Aphis</taxon>
        <taxon>Aphis</taxon>
    </lineage>
</organism>
<dbReference type="EMBL" id="VYZN01000038">
    <property type="protein sequence ID" value="KAE9532692.1"/>
    <property type="molecule type" value="Genomic_DNA"/>
</dbReference>
<gene>
    <name evidence="1" type="ORF">AGLY_009773</name>
</gene>
<sequence length="227" mass="25413">MTRPQLGRVLVTLFSTEFVPECGQCSQTDRPKSLKRSTVWQPLVHIHVYHILTFYVQRTVVGRLSLPQVVVGVQRPVVRKRQSAGMIRPVNVDRVRVRHRYADVLDHGHSKWLGHGHRVRPIHVHGIRFFDGHGVRLGHGHRVRSGHLDRIRGGHRVRDVLLDGHRVRLRHRHALGDRRGRVHVRGVVTWSVTVSPKTGPDGAAQAVTAQCAVAGPLVVESTAAAVS</sequence>
<accession>A0A6G0TJ03</accession>
<keyword evidence="2" id="KW-1185">Reference proteome</keyword>
<dbReference type="AlphaFoldDB" id="A0A6G0TJ03"/>
<protein>
    <submittedName>
        <fullName evidence="1">Uncharacterized protein</fullName>
    </submittedName>
</protein>
<evidence type="ECO:0000313" key="1">
    <source>
        <dbReference type="EMBL" id="KAE9532692.1"/>
    </source>
</evidence>
<comment type="caution">
    <text evidence="1">The sequence shown here is derived from an EMBL/GenBank/DDBJ whole genome shotgun (WGS) entry which is preliminary data.</text>
</comment>
<reference evidence="1 2" key="1">
    <citation type="submission" date="2019-08" db="EMBL/GenBank/DDBJ databases">
        <title>The genome of the soybean aphid Biotype 1, its phylome, world population structure and adaptation to the North American continent.</title>
        <authorList>
            <person name="Giordano R."/>
            <person name="Donthu R.K."/>
            <person name="Hernandez A.G."/>
            <person name="Wright C.L."/>
            <person name="Zimin A.V."/>
        </authorList>
    </citation>
    <scope>NUCLEOTIDE SEQUENCE [LARGE SCALE GENOMIC DNA]</scope>
    <source>
        <tissue evidence="1">Whole aphids</tissue>
    </source>
</reference>
<evidence type="ECO:0000313" key="2">
    <source>
        <dbReference type="Proteomes" id="UP000475862"/>
    </source>
</evidence>